<dbReference type="Proteomes" id="UP001597286">
    <property type="component" value="Unassembled WGS sequence"/>
</dbReference>
<dbReference type="InterPro" id="IPR000515">
    <property type="entry name" value="MetI-like"/>
</dbReference>
<dbReference type="PANTHER" id="PTHR43163:SF6">
    <property type="entry name" value="DIPEPTIDE TRANSPORT SYSTEM PERMEASE PROTEIN DPPB-RELATED"/>
    <property type="match status" value="1"/>
</dbReference>
<evidence type="ECO:0000313" key="10">
    <source>
        <dbReference type="Proteomes" id="UP001597286"/>
    </source>
</evidence>
<comment type="similarity">
    <text evidence="7">Belongs to the binding-protein-dependent transport system permease family.</text>
</comment>
<keyword evidence="5 7" id="KW-1133">Transmembrane helix</keyword>
<dbReference type="Gene3D" id="1.10.3720.10">
    <property type="entry name" value="MetI-like"/>
    <property type="match status" value="1"/>
</dbReference>
<feature type="transmembrane region" description="Helical" evidence="7">
    <location>
        <begin position="12"/>
        <end position="30"/>
    </location>
</feature>
<dbReference type="Pfam" id="PF00528">
    <property type="entry name" value="BPD_transp_1"/>
    <property type="match status" value="1"/>
</dbReference>
<keyword evidence="3" id="KW-1003">Cell membrane</keyword>
<dbReference type="EMBL" id="JBHUFB010000009">
    <property type="protein sequence ID" value="MFD1811952.1"/>
    <property type="molecule type" value="Genomic_DNA"/>
</dbReference>
<evidence type="ECO:0000256" key="6">
    <source>
        <dbReference type="ARBA" id="ARBA00023136"/>
    </source>
</evidence>
<evidence type="ECO:0000256" key="2">
    <source>
        <dbReference type="ARBA" id="ARBA00022448"/>
    </source>
</evidence>
<evidence type="ECO:0000256" key="1">
    <source>
        <dbReference type="ARBA" id="ARBA00004651"/>
    </source>
</evidence>
<evidence type="ECO:0000256" key="7">
    <source>
        <dbReference type="RuleBase" id="RU363032"/>
    </source>
</evidence>
<dbReference type="InterPro" id="IPR045621">
    <property type="entry name" value="BPD_transp_1_N"/>
</dbReference>
<proteinExistence type="inferred from homology"/>
<keyword evidence="2 7" id="KW-0813">Transport</keyword>
<evidence type="ECO:0000313" key="9">
    <source>
        <dbReference type="EMBL" id="MFD1811952.1"/>
    </source>
</evidence>
<evidence type="ECO:0000256" key="3">
    <source>
        <dbReference type="ARBA" id="ARBA00022475"/>
    </source>
</evidence>
<accession>A0ABW4P0J5</accession>
<name>A0ABW4P0J5_9NOCA</name>
<protein>
    <submittedName>
        <fullName evidence="9">ABC transporter permease</fullName>
    </submittedName>
</protein>
<comment type="subcellular location">
    <subcellularLocation>
        <location evidence="1 7">Cell membrane</location>
        <topology evidence="1 7">Multi-pass membrane protein</topology>
    </subcellularLocation>
</comment>
<dbReference type="InterPro" id="IPR035906">
    <property type="entry name" value="MetI-like_sf"/>
</dbReference>
<feature type="transmembrane region" description="Helical" evidence="7">
    <location>
        <begin position="100"/>
        <end position="123"/>
    </location>
</feature>
<feature type="transmembrane region" description="Helical" evidence="7">
    <location>
        <begin position="281"/>
        <end position="304"/>
    </location>
</feature>
<keyword evidence="6 7" id="KW-0472">Membrane</keyword>
<feature type="transmembrane region" description="Helical" evidence="7">
    <location>
        <begin position="175"/>
        <end position="197"/>
    </location>
</feature>
<sequence length="315" mass="33447">MTSYLVRRIGTAVMVIVALSFIAFGMVRLIPGDPAMVYLNVNDPSPEALAQIRSELGLDRSWFVQYWDWMSGILTGDLGSSLTRPYEIGEQLATRLPASLQLAVCAMIVAVALGVPAGVIAAVRSGRPADAAIRGTSFVLLAIPAFVIGTVVILVNSMTLKLPLVGYVPLSEGVFRSIASIAVPVVVLALSMGSMLARYTRNTVIDALAQDYVRTARAKGASSTRIVIRHTLRNGLIPVVTIIGVQLGALIGGTIVVENVFAIPGMGSMLVESINSTDYPVIQTCVLVLGAIYVTINLAVDLLYPLIDPRIRAVS</sequence>
<gene>
    <name evidence="9" type="ORF">ACFSJG_06965</name>
</gene>
<evidence type="ECO:0000259" key="8">
    <source>
        <dbReference type="PROSITE" id="PS50928"/>
    </source>
</evidence>
<feature type="transmembrane region" description="Helical" evidence="7">
    <location>
        <begin position="235"/>
        <end position="261"/>
    </location>
</feature>
<feature type="transmembrane region" description="Helical" evidence="7">
    <location>
        <begin position="135"/>
        <end position="155"/>
    </location>
</feature>
<feature type="domain" description="ABC transmembrane type-1" evidence="8">
    <location>
        <begin position="96"/>
        <end position="304"/>
    </location>
</feature>
<evidence type="ECO:0000256" key="5">
    <source>
        <dbReference type="ARBA" id="ARBA00022989"/>
    </source>
</evidence>
<dbReference type="Pfam" id="PF19300">
    <property type="entry name" value="BPD_transp_1_N"/>
    <property type="match status" value="1"/>
</dbReference>
<dbReference type="SUPFAM" id="SSF161098">
    <property type="entry name" value="MetI-like"/>
    <property type="match status" value="1"/>
</dbReference>
<dbReference type="CDD" id="cd06261">
    <property type="entry name" value="TM_PBP2"/>
    <property type="match status" value="1"/>
</dbReference>
<comment type="caution">
    <text evidence="9">The sequence shown here is derived from an EMBL/GenBank/DDBJ whole genome shotgun (WGS) entry which is preliminary data.</text>
</comment>
<dbReference type="PANTHER" id="PTHR43163">
    <property type="entry name" value="DIPEPTIDE TRANSPORT SYSTEM PERMEASE PROTEIN DPPB-RELATED"/>
    <property type="match status" value="1"/>
</dbReference>
<evidence type="ECO:0000256" key="4">
    <source>
        <dbReference type="ARBA" id="ARBA00022692"/>
    </source>
</evidence>
<dbReference type="RefSeq" id="WP_378484489.1">
    <property type="nucleotide sequence ID" value="NZ_JBHUFB010000009.1"/>
</dbReference>
<keyword evidence="10" id="KW-1185">Reference proteome</keyword>
<dbReference type="PROSITE" id="PS50928">
    <property type="entry name" value="ABC_TM1"/>
    <property type="match status" value="1"/>
</dbReference>
<reference evidence="10" key="1">
    <citation type="journal article" date="2019" name="Int. J. Syst. Evol. Microbiol.">
        <title>The Global Catalogue of Microorganisms (GCM) 10K type strain sequencing project: providing services to taxonomists for standard genome sequencing and annotation.</title>
        <authorList>
            <consortium name="The Broad Institute Genomics Platform"/>
            <consortium name="The Broad Institute Genome Sequencing Center for Infectious Disease"/>
            <person name="Wu L."/>
            <person name="Ma J."/>
        </authorList>
    </citation>
    <scope>NUCLEOTIDE SEQUENCE [LARGE SCALE GENOMIC DNA]</scope>
    <source>
        <strain evidence="10">DT72</strain>
    </source>
</reference>
<keyword evidence="4 7" id="KW-0812">Transmembrane</keyword>
<organism evidence="9 10">
    <name type="scientific">Rhodococcus gannanensis</name>
    <dbReference type="NCBI Taxonomy" id="1960308"/>
    <lineage>
        <taxon>Bacteria</taxon>
        <taxon>Bacillati</taxon>
        <taxon>Actinomycetota</taxon>
        <taxon>Actinomycetes</taxon>
        <taxon>Mycobacteriales</taxon>
        <taxon>Nocardiaceae</taxon>
        <taxon>Rhodococcus</taxon>
    </lineage>
</organism>